<sequence length="198" mass="22408">MKIRKLTNEEIKGACAFVVSIYNIAIRGCFRTQDCHRYFDEYMDADRLTDEERTGVLVVFGAFDSNVLCGVCGMTNEGHITMLYVHPQYLRRGIGKKLLERVRIYARMQLKLMQVSVNAMPAYTADYFRRVGFKSAYQGGFCNGQGDMYVPMTAKSIYQVEYTPRHIADKTFIAISVGFTCLVFFSGVIYAVCAGLTP</sequence>
<evidence type="ECO:0000256" key="1">
    <source>
        <dbReference type="SAM" id="Phobius"/>
    </source>
</evidence>
<dbReference type="AlphaFoldDB" id="A0A0M6WFT7"/>
<dbReference type="OrthoDB" id="307526at2"/>
<dbReference type="EMBL" id="CVRQ01000009">
    <property type="protein sequence ID" value="CRL33950.1"/>
    <property type="molecule type" value="Genomic_DNA"/>
</dbReference>
<proteinExistence type="predicted"/>
<dbReference type="EMBL" id="CYXM01000011">
    <property type="protein sequence ID" value="CUN16899.1"/>
    <property type="molecule type" value="Genomic_DNA"/>
</dbReference>
<dbReference type="Gene3D" id="3.40.630.30">
    <property type="match status" value="1"/>
</dbReference>
<dbReference type="InterPro" id="IPR052564">
    <property type="entry name" value="N-acetyltrans/Recomb-assoc"/>
</dbReference>
<feature type="transmembrane region" description="Helical" evidence="1">
    <location>
        <begin position="172"/>
        <end position="197"/>
    </location>
</feature>
<evidence type="ECO:0000313" key="6">
    <source>
        <dbReference type="Proteomes" id="UP000095673"/>
    </source>
</evidence>
<dbReference type="Proteomes" id="UP000095673">
    <property type="component" value="Unassembled WGS sequence"/>
</dbReference>
<evidence type="ECO:0000313" key="3">
    <source>
        <dbReference type="EMBL" id="CRL33950.1"/>
    </source>
</evidence>
<dbReference type="CDD" id="cd04301">
    <property type="entry name" value="NAT_SF"/>
    <property type="match status" value="1"/>
</dbReference>
<dbReference type="InterPro" id="IPR016181">
    <property type="entry name" value="Acyl_CoA_acyltransferase"/>
</dbReference>
<dbReference type="PANTHER" id="PTHR43451:SF1">
    <property type="entry name" value="ACETYLTRANSFERASE"/>
    <property type="match status" value="1"/>
</dbReference>
<evidence type="ECO:0000313" key="4">
    <source>
        <dbReference type="EMBL" id="CUN16899.1"/>
    </source>
</evidence>
<dbReference type="PANTHER" id="PTHR43451">
    <property type="entry name" value="ACETYLTRANSFERASE (GNAT) FAMILY PROTEIN"/>
    <property type="match status" value="1"/>
</dbReference>
<evidence type="ECO:0000259" key="2">
    <source>
        <dbReference type="PROSITE" id="PS51186"/>
    </source>
</evidence>
<feature type="domain" description="N-acetyltransferase" evidence="2">
    <location>
        <begin position="1"/>
        <end position="153"/>
    </location>
</feature>
<keyword evidence="5" id="KW-1185">Reference proteome</keyword>
<keyword evidence="1" id="KW-1133">Transmembrane helix</keyword>
<keyword evidence="4" id="KW-0808">Transferase</keyword>
<keyword evidence="1" id="KW-0472">Membrane</keyword>
<dbReference type="Pfam" id="PF13673">
    <property type="entry name" value="Acetyltransf_10"/>
    <property type="match status" value="1"/>
</dbReference>
<accession>A0A0M6WFT7</accession>
<protein>
    <submittedName>
        <fullName evidence="4">Acetyltransferase (GNAT) family</fullName>
    </submittedName>
</protein>
<keyword evidence="1" id="KW-0812">Transmembrane</keyword>
<evidence type="ECO:0000313" key="5">
    <source>
        <dbReference type="Proteomes" id="UP000049472"/>
    </source>
</evidence>
<organism evidence="3 5">
    <name type="scientific">Agathobacter rectalis</name>
    <dbReference type="NCBI Taxonomy" id="39491"/>
    <lineage>
        <taxon>Bacteria</taxon>
        <taxon>Bacillati</taxon>
        <taxon>Bacillota</taxon>
        <taxon>Clostridia</taxon>
        <taxon>Lachnospirales</taxon>
        <taxon>Lachnospiraceae</taxon>
        <taxon>Agathobacter</taxon>
    </lineage>
</organism>
<dbReference type="RefSeq" id="WP_055061155.1">
    <property type="nucleotide sequence ID" value="NZ_CVRQ01000009.1"/>
</dbReference>
<dbReference type="PROSITE" id="PS51186">
    <property type="entry name" value="GNAT"/>
    <property type="match status" value="1"/>
</dbReference>
<gene>
    <name evidence="4" type="ORF">ERS852580_02309</name>
    <name evidence="3" type="ORF">T1815_07131</name>
</gene>
<dbReference type="Proteomes" id="UP000049472">
    <property type="component" value="Unassembled WGS sequence"/>
</dbReference>
<dbReference type="InterPro" id="IPR000182">
    <property type="entry name" value="GNAT_dom"/>
</dbReference>
<reference evidence="3" key="2">
    <citation type="submission" date="2015-05" db="EMBL/GenBank/DDBJ databases">
        <authorList>
            <person name="Wang D.B."/>
            <person name="Wang M."/>
        </authorList>
    </citation>
    <scope>NUCLEOTIDE SEQUENCE [LARGE SCALE GENOMIC DNA]</scope>
    <source>
        <strain evidence="3">T1-815</strain>
    </source>
</reference>
<name>A0A0M6WFT7_9FIRM</name>
<dbReference type="GO" id="GO:0016747">
    <property type="term" value="F:acyltransferase activity, transferring groups other than amino-acyl groups"/>
    <property type="evidence" value="ECO:0007669"/>
    <property type="project" value="InterPro"/>
</dbReference>
<reference evidence="5" key="1">
    <citation type="submission" date="2015-05" db="EMBL/GenBank/DDBJ databases">
        <authorList>
            <consortium name="Pathogen Informatics"/>
        </authorList>
    </citation>
    <scope>NUCLEOTIDE SEQUENCE [LARGE SCALE GENOMIC DNA]</scope>
    <source>
        <strain evidence="4 6">2789STDY5834968</strain>
        <strain evidence="5">T1-815</strain>
    </source>
</reference>
<dbReference type="SUPFAM" id="SSF55729">
    <property type="entry name" value="Acyl-CoA N-acyltransferases (Nat)"/>
    <property type="match status" value="1"/>
</dbReference>